<sequence length="110" mass="11775">MTTPTPLDDKVFVAGQIAPEEMRALAEQGFRSVIGNRPDGEEPGQPTWAELSAAAREAGLEAKLIPIASAEDMEARKAEFAKATAEMPGPILAFCRTGTRSARLYEAAQE</sequence>
<evidence type="ECO:0000259" key="1">
    <source>
        <dbReference type="Pfam" id="PF04273"/>
    </source>
</evidence>
<evidence type="ECO:0000313" key="3">
    <source>
        <dbReference type="Proteomes" id="UP000254101"/>
    </source>
</evidence>
<dbReference type="Gene3D" id="3.90.190.10">
    <property type="entry name" value="Protein tyrosine phosphatase superfamily"/>
    <property type="match status" value="1"/>
</dbReference>
<accession>A0A395LLM1</accession>
<dbReference type="Proteomes" id="UP000254101">
    <property type="component" value="Unassembled WGS sequence"/>
</dbReference>
<dbReference type="AlphaFoldDB" id="A0A395LLM1"/>
<evidence type="ECO:0000313" key="2">
    <source>
        <dbReference type="EMBL" id="RDS76334.1"/>
    </source>
</evidence>
<dbReference type="Pfam" id="PF04273">
    <property type="entry name" value="BLH_phosphatase"/>
    <property type="match status" value="1"/>
</dbReference>
<keyword evidence="3" id="KW-1185">Reference proteome</keyword>
<dbReference type="OrthoDB" id="9805710at2"/>
<organism evidence="2 3">
    <name type="scientific">Alteriqipengyuania lutimaris</name>
    <dbReference type="NCBI Taxonomy" id="1538146"/>
    <lineage>
        <taxon>Bacteria</taxon>
        <taxon>Pseudomonadati</taxon>
        <taxon>Pseudomonadota</taxon>
        <taxon>Alphaproteobacteria</taxon>
        <taxon>Sphingomonadales</taxon>
        <taxon>Erythrobacteraceae</taxon>
        <taxon>Alteriqipengyuania</taxon>
    </lineage>
</organism>
<comment type="caution">
    <text evidence="2">The sequence shown here is derived from an EMBL/GenBank/DDBJ whole genome shotgun (WGS) entry which is preliminary data.</text>
</comment>
<dbReference type="EMBL" id="QRBB01000001">
    <property type="protein sequence ID" value="RDS76334.1"/>
    <property type="molecule type" value="Genomic_DNA"/>
</dbReference>
<feature type="domain" description="Beta-lactamase hydrolase-like protein phosphatase-like" evidence="1">
    <location>
        <begin position="9"/>
        <end position="109"/>
    </location>
</feature>
<name>A0A395LLM1_9SPHN</name>
<dbReference type="RefSeq" id="WP_115490568.1">
    <property type="nucleotide sequence ID" value="NZ_JACHWW010000001.1"/>
</dbReference>
<dbReference type="GO" id="GO:0016787">
    <property type="term" value="F:hydrolase activity"/>
    <property type="evidence" value="ECO:0007669"/>
    <property type="project" value="InterPro"/>
</dbReference>
<reference evidence="2 3" key="1">
    <citation type="submission" date="2018-07" db="EMBL/GenBank/DDBJ databases">
        <title>Erythrobacter nanhaiensis sp. nov., a novel member of the genus Erythrobacter isolated from the South China Sea.</title>
        <authorList>
            <person name="Chen X."/>
            <person name="Liu J."/>
        </authorList>
    </citation>
    <scope>NUCLEOTIDE SEQUENCE [LARGE SCALE GENOMIC DNA]</scope>
    <source>
        <strain evidence="2 3">S-5</strain>
    </source>
</reference>
<dbReference type="NCBIfam" id="TIGR01244">
    <property type="entry name" value="TIGR01244 family sulfur transferase"/>
    <property type="match status" value="1"/>
</dbReference>
<protein>
    <submittedName>
        <fullName evidence="2">TIGR01244 family phosphatase</fullName>
    </submittedName>
</protein>
<dbReference type="InterPro" id="IPR005939">
    <property type="entry name" value="BLH_phosphatase-like"/>
</dbReference>
<proteinExistence type="predicted"/>
<dbReference type="InterPro" id="IPR029021">
    <property type="entry name" value="Prot-tyrosine_phosphatase-like"/>
</dbReference>
<gene>
    <name evidence="2" type="ORF">DL238_01035</name>
</gene>